<comment type="caution">
    <text evidence="3">The sequence shown here is derived from an EMBL/GenBank/DDBJ whole genome shotgun (WGS) entry which is preliminary data.</text>
</comment>
<protein>
    <recommendedName>
        <fullName evidence="2">Ice-binding protein C-terminal domain-containing protein</fullName>
    </recommendedName>
</protein>
<dbReference type="EMBL" id="JACHXS010000003">
    <property type="protein sequence ID" value="MBB3221477.1"/>
    <property type="molecule type" value="Genomic_DNA"/>
</dbReference>
<dbReference type="AlphaFoldDB" id="A0A7W5EA25"/>
<evidence type="ECO:0000313" key="4">
    <source>
        <dbReference type="Proteomes" id="UP000584325"/>
    </source>
</evidence>
<dbReference type="Pfam" id="PF07589">
    <property type="entry name" value="PEP-CTERM"/>
    <property type="match status" value="1"/>
</dbReference>
<dbReference type="InterPro" id="IPR013424">
    <property type="entry name" value="Ice-binding_C"/>
</dbReference>
<proteinExistence type="predicted"/>
<sequence length="258" mass="27154">MKTKRILACLLAAAFSISMNAAMANGVAFETTLSDVSFRVDDLAPDDGIDAGYAYGQASTRYTASFQVGGGEMQEMSDTTSGLNPVDYTLTDGTSNISVQSNGVPGEISLSGTLKQSLPGEGMTTAYASHSFQLTLDANSQLILSLHILQAIDYLADPSEYYSGNTVFSIEISDPVTGRQSVESRGVQLVGQSNPIFDVDSSVTYANTTDAAVNLEVTFWSSASNHVTTPVPEPSAYAMLVVGLAGMGAVARRQQCRA</sequence>
<keyword evidence="1" id="KW-0732">Signal</keyword>
<evidence type="ECO:0000313" key="3">
    <source>
        <dbReference type="EMBL" id="MBB3221477.1"/>
    </source>
</evidence>
<dbReference type="Proteomes" id="UP000584325">
    <property type="component" value="Unassembled WGS sequence"/>
</dbReference>
<dbReference type="NCBIfam" id="TIGR02595">
    <property type="entry name" value="PEP_CTERM"/>
    <property type="match status" value="1"/>
</dbReference>
<evidence type="ECO:0000256" key="1">
    <source>
        <dbReference type="SAM" id="SignalP"/>
    </source>
</evidence>
<accession>A0A7W5EA25</accession>
<gene>
    <name evidence="3" type="ORF">FHS02_002284</name>
</gene>
<feature type="chain" id="PRO_5030742161" description="Ice-binding protein C-terminal domain-containing protein" evidence="1">
    <location>
        <begin position="25"/>
        <end position="258"/>
    </location>
</feature>
<name>A0A7W5EA25_9BURK</name>
<feature type="domain" description="Ice-binding protein C-terminal" evidence="2">
    <location>
        <begin position="230"/>
        <end position="253"/>
    </location>
</feature>
<reference evidence="3 4" key="1">
    <citation type="submission" date="2020-08" db="EMBL/GenBank/DDBJ databases">
        <title>Genomic Encyclopedia of Type Strains, Phase III (KMG-III): the genomes of soil and plant-associated and newly described type strains.</title>
        <authorList>
            <person name="Whitman W."/>
        </authorList>
    </citation>
    <scope>NUCLEOTIDE SEQUENCE [LARGE SCALE GENOMIC DNA]</scope>
    <source>
        <strain evidence="3 4">CECT 7753</strain>
    </source>
</reference>
<feature type="signal peptide" evidence="1">
    <location>
        <begin position="1"/>
        <end position="24"/>
    </location>
</feature>
<evidence type="ECO:0000259" key="2">
    <source>
        <dbReference type="Pfam" id="PF07589"/>
    </source>
</evidence>
<organism evidence="3 4">
    <name type="scientific">Pseudoduganella umbonata</name>
    <dbReference type="NCBI Taxonomy" id="864828"/>
    <lineage>
        <taxon>Bacteria</taxon>
        <taxon>Pseudomonadati</taxon>
        <taxon>Pseudomonadota</taxon>
        <taxon>Betaproteobacteria</taxon>
        <taxon>Burkholderiales</taxon>
        <taxon>Oxalobacteraceae</taxon>
        <taxon>Telluria group</taxon>
        <taxon>Pseudoduganella</taxon>
    </lineage>
</organism>
<dbReference type="RefSeq" id="WP_175424777.1">
    <property type="nucleotide sequence ID" value="NZ_CP040017.1"/>
</dbReference>